<gene>
    <name evidence="2" type="ORF">FHS76_003823</name>
</gene>
<dbReference type="Pfam" id="PF04230">
    <property type="entry name" value="PS_pyruv_trans"/>
    <property type="match status" value="1"/>
</dbReference>
<evidence type="ECO:0000313" key="2">
    <source>
        <dbReference type="EMBL" id="MBB5703908.1"/>
    </source>
</evidence>
<evidence type="ECO:0000313" key="3">
    <source>
        <dbReference type="Proteomes" id="UP000555546"/>
    </source>
</evidence>
<dbReference type="EMBL" id="JACIJG010000020">
    <property type="protein sequence ID" value="MBB5703908.1"/>
    <property type="molecule type" value="Genomic_DNA"/>
</dbReference>
<evidence type="ECO:0000259" key="1">
    <source>
        <dbReference type="Pfam" id="PF04230"/>
    </source>
</evidence>
<dbReference type="Proteomes" id="UP000555546">
    <property type="component" value="Unassembled WGS sequence"/>
</dbReference>
<dbReference type="InterPro" id="IPR007345">
    <property type="entry name" value="Polysacch_pyruvyl_Trfase"/>
</dbReference>
<reference evidence="2 3" key="1">
    <citation type="submission" date="2020-08" db="EMBL/GenBank/DDBJ databases">
        <title>Genomic Encyclopedia of Type Strains, Phase IV (KMG-IV): sequencing the most valuable type-strain genomes for metagenomic binning, comparative biology and taxonomic classification.</title>
        <authorList>
            <person name="Goeker M."/>
        </authorList>
    </citation>
    <scope>NUCLEOTIDE SEQUENCE [LARGE SCALE GENOMIC DNA]</scope>
    <source>
        <strain evidence="2 3">DSM 26944</strain>
    </source>
</reference>
<accession>A0A7W9B0B3</accession>
<name>A0A7W9B0B3_9HYPH</name>
<dbReference type="RefSeq" id="WP_183656474.1">
    <property type="nucleotide sequence ID" value="NZ_JACIJG010000020.1"/>
</dbReference>
<protein>
    <recommendedName>
        <fullName evidence="1">Polysaccharide pyruvyl transferase domain-containing protein</fullName>
    </recommendedName>
</protein>
<dbReference type="AlphaFoldDB" id="A0A7W9B0B3"/>
<organism evidence="2 3">
    <name type="scientific">Brucella daejeonensis</name>
    <dbReference type="NCBI Taxonomy" id="659015"/>
    <lineage>
        <taxon>Bacteria</taxon>
        <taxon>Pseudomonadati</taxon>
        <taxon>Pseudomonadota</taxon>
        <taxon>Alphaproteobacteria</taxon>
        <taxon>Hyphomicrobiales</taxon>
        <taxon>Brucellaceae</taxon>
        <taxon>Brucella/Ochrobactrum group</taxon>
        <taxon>Brucella</taxon>
    </lineage>
</organism>
<sequence>MKFGVLTFGYNSLYFDAFRKKREQDGYYDVNLGDNAQSIAVRNLYKQSGISDDQIVEVDREALCEYTGPKTIVIMNGVFYSDTFPISDSIIPIFIGFHTTKDVIREQRDFFLRHQPIGCRDDGTTAAMQEFGIEAFTTGCLTLTLPPRESKPQSPKLLVVYGSGAGYLPPAVFHHTPEHLLANAQFIYHRLPAMRFPFDAQLREEAERYERALMARYRQEATLVLTPLHHVATPCLAFGIPVIICRVRNDVRFSMVDKLLPIHTPASFSEIDWNPPAVNIDSIRDELIRLVKARLMTVSQGK</sequence>
<feature type="domain" description="Polysaccharide pyruvyl transferase" evidence="1">
    <location>
        <begin position="90"/>
        <end position="245"/>
    </location>
</feature>
<comment type="caution">
    <text evidence="2">The sequence shown here is derived from an EMBL/GenBank/DDBJ whole genome shotgun (WGS) entry which is preliminary data.</text>
</comment>
<proteinExistence type="predicted"/>
<keyword evidence="3" id="KW-1185">Reference proteome</keyword>